<sequence>HPLPSHSPRCRPGLPVELRPLHCRRGCCLEKRKAPEKHRLGRDSPRPRGSQPREKRGDRDGRSSHPAGPAPPARSLPAIAVGGKWPLCAPVAFTPRRLAWGLEGRPHSLRRAIASARDRGLSLGQEGGARPLVTTWLTSGARKREGERNPAEREWGHRGARARRSPSSRSWQTAARLGTRNRGKTARGKESPPGEGPGSRGGRAARRSHPHTYHAGEEEKRPHSGGGIQPYIYSGAERRHTPSTSSSSAREEGASPLVVAQFVPPLLGPPLPAMADQLTEEQIAEFKEAFSLFDKDGDGTITTKELGTVMRSLGQNPTEAELQDMINEVDADGNGTIDFPEFLTMMARKMKDTDSEEEIREAFRVFDKDGNGYISAAELRHVMTNLGEKLTDEEVDEMIREADIDGDGQVNYEEFVQMMTAK</sequence>
<dbReference type="InterPro" id="IPR050230">
    <property type="entry name" value="CALM/Myosin/TropC-like"/>
</dbReference>
<dbReference type="FunFam" id="1.10.238.10:FF:000527">
    <property type="entry name" value="Calmodulin-3"/>
    <property type="match status" value="1"/>
</dbReference>
<dbReference type="Proteomes" id="UP000694522">
    <property type="component" value="Unplaced"/>
</dbReference>
<dbReference type="Ensembl" id="ENSACOT00000018031.1">
    <property type="protein sequence ID" value="ENSACOP00000017395.1"/>
    <property type="gene ID" value="ENSACOG00000012061.1"/>
</dbReference>
<reference evidence="7" key="1">
    <citation type="submission" date="2025-08" db="UniProtKB">
        <authorList>
            <consortium name="Ensembl"/>
        </authorList>
    </citation>
    <scope>IDENTIFICATION</scope>
</reference>
<dbReference type="AlphaFoldDB" id="A0A8B9G0L9"/>
<dbReference type="CDD" id="cd00051">
    <property type="entry name" value="EFh"/>
    <property type="match status" value="2"/>
</dbReference>
<evidence type="ECO:0000313" key="7">
    <source>
        <dbReference type="Ensembl" id="ENSACOP00000017395.1"/>
    </source>
</evidence>
<reference evidence="7" key="2">
    <citation type="submission" date="2025-09" db="UniProtKB">
        <authorList>
            <consortium name="Ensembl"/>
        </authorList>
    </citation>
    <scope>IDENTIFICATION</scope>
</reference>
<keyword evidence="8" id="KW-1185">Reference proteome</keyword>
<dbReference type="Gene3D" id="1.10.238.10">
    <property type="entry name" value="EF-hand"/>
    <property type="match status" value="3"/>
</dbReference>
<dbReference type="PROSITE" id="PS50222">
    <property type="entry name" value="EF_HAND_2"/>
    <property type="match status" value="4"/>
</dbReference>
<dbReference type="Pfam" id="PF13499">
    <property type="entry name" value="EF-hand_7"/>
    <property type="match status" value="2"/>
</dbReference>
<dbReference type="PROSITE" id="PS00018">
    <property type="entry name" value="EF_HAND_1"/>
    <property type="match status" value="4"/>
</dbReference>
<evidence type="ECO:0000313" key="8">
    <source>
        <dbReference type="Proteomes" id="UP000694522"/>
    </source>
</evidence>
<feature type="domain" description="EF-hand" evidence="6">
    <location>
        <begin position="390"/>
        <end position="422"/>
    </location>
</feature>
<feature type="region of interest" description="Disordered" evidence="5">
    <location>
        <begin position="132"/>
        <end position="232"/>
    </location>
</feature>
<keyword evidence="2" id="KW-0479">Metal-binding</keyword>
<evidence type="ECO:0000256" key="3">
    <source>
        <dbReference type="ARBA" id="ARBA00022737"/>
    </source>
</evidence>
<name>A0A8B9G0L9_9PSIT</name>
<protein>
    <submittedName>
        <fullName evidence="7">Calmodulin 1</fullName>
    </submittedName>
</protein>
<dbReference type="GO" id="GO:0016460">
    <property type="term" value="C:myosin II complex"/>
    <property type="evidence" value="ECO:0007669"/>
    <property type="project" value="TreeGrafter"/>
</dbReference>
<feature type="compositionally biased region" description="Basic and acidic residues" evidence="5">
    <location>
        <begin position="142"/>
        <end position="157"/>
    </location>
</feature>
<feature type="compositionally biased region" description="Basic residues" evidence="5">
    <location>
        <begin position="203"/>
        <end position="212"/>
    </location>
</feature>
<evidence type="ECO:0000256" key="1">
    <source>
        <dbReference type="ARBA" id="ARBA00009763"/>
    </source>
</evidence>
<evidence type="ECO:0000256" key="2">
    <source>
        <dbReference type="ARBA" id="ARBA00022723"/>
    </source>
</evidence>
<organism evidence="7 8">
    <name type="scientific">Amazona collaria</name>
    <name type="common">yellow-billed parrot</name>
    <dbReference type="NCBI Taxonomy" id="241587"/>
    <lineage>
        <taxon>Eukaryota</taxon>
        <taxon>Metazoa</taxon>
        <taxon>Chordata</taxon>
        <taxon>Craniata</taxon>
        <taxon>Vertebrata</taxon>
        <taxon>Euteleostomi</taxon>
        <taxon>Archelosauria</taxon>
        <taxon>Archosauria</taxon>
        <taxon>Dinosauria</taxon>
        <taxon>Saurischia</taxon>
        <taxon>Theropoda</taxon>
        <taxon>Coelurosauria</taxon>
        <taxon>Aves</taxon>
        <taxon>Neognathae</taxon>
        <taxon>Neoaves</taxon>
        <taxon>Telluraves</taxon>
        <taxon>Australaves</taxon>
        <taxon>Psittaciformes</taxon>
        <taxon>Psittacidae</taxon>
        <taxon>Amazona</taxon>
    </lineage>
</organism>
<dbReference type="PANTHER" id="PTHR23048">
    <property type="entry name" value="MYOSIN LIGHT CHAIN 1, 3"/>
    <property type="match status" value="1"/>
</dbReference>
<dbReference type="PANTHER" id="PTHR23048:SF0">
    <property type="entry name" value="CALMODULIN LIKE 3"/>
    <property type="match status" value="1"/>
</dbReference>
<keyword evidence="4" id="KW-0106">Calcium</keyword>
<dbReference type="InterPro" id="IPR002048">
    <property type="entry name" value="EF_hand_dom"/>
</dbReference>
<feature type="domain" description="EF-hand" evidence="6">
    <location>
        <begin position="281"/>
        <end position="316"/>
    </location>
</feature>
<dbReference type="InterPro" id="IPR018247">
    <property type="entry name" value="EF_Hand_1_Ca_BS"/>
</dbReference>
<evidence type="ECO:0000256" key="4">
    <source>
        <dbReference type="ARBA" id="ARBA00022837"/>
    </source>
</evidence>
<evidence type="ECO:0000256" key="5">
    <source>
        <dbReference type="SAM" id="MobiDB-lite"/>
    </source>
</evidence>
<feature type="domain" description="EF-hand" evidence="6">
    <location>
        <begin position="317"/>
        <end position="352"/>
    </location>
</feature>
<dbReference type="InterPro" id="IPR011992">
    <property type="entry name" value="EF-hand-dom_pair"/>
</dbReference>
<keyword evidence="3" id="KW-0677">Repeat</keyword>
<dbReference type="GO" id="GO:0005509">
    <property type="term" value="F:calcium ion binding"/>
    <property type="evidence" value="ECO:0007669"/>
    <property type="project" value="InterPro"/>
</dbReference>
<evidence type="ECO:0000259" key="6">
    <source>
        <dbReference type="PROSITE" id="PS50222"/>
    </source>
</evidence>
<proteinExistence type="inferred from homology"/>
<dbReference type="SUPFAM" id="SSF47473">
    <property type="entry name" value="EF-hand"/>
    <property type="match status" value="1"/>
</dbReference>
<accession>A0A8B9G0L9</accession>
<dbReference type="SMART" id="SM00054">
    <property type="entry name" value="EFh"/>
    <property type="match status" value="4"/>
</dbReference>
<feature type="region of interest" description="Disordered" evidence="5">
    <location>
        <begin position="32"/>
        <end position="77"/>
    </location>
</feature>
<feature type="compositionally biased region" description="Basic and acidic residues" evidence="5">
    <location>
        <begin position="32"/>
        <end position="63"/>
    </location>
</feature>
<feature type="domain" description="EF-hand" evidence="6">
    <location>
        <begin position="354"/>
        <end position="389"/>
    </location>
</feature>
<comment type="similarity">
    <text evidence="1">Belongs to the calmodulin family.</text>
</comment>